<keyword evidence="5 20" id="KW-0997">Cell inner membrane</keyword>
<evidence type="ECO:0000256" key="20">
    <source>
        <dbReference type="RuleBase" id="RU363002"/>
    </source>
</evidence>
<evidence type="ECO:0000256" key="12">
    <source>
        <dbReference type="ARBA" id="ARBA00023136"/>
    </source>
</evidence>
<dbReference type="Proteomes" id="UP000028839">
    <property type="component" value="Unassembled WGS sequence"/>
</dbReference>
<keyword evidence="8 18" id="KW-0479">Metal-binding</keyword>
<evidence type="ECO:0000256" key="8">
    <source>
        <dbReference type="ARBA" id="ARBA00022723"/>
    </source>
</evidence>
<evidence type="ECO:0000256" key="11">
    <source>
        <dbReference type="ARBA" id="ARBA00022842"/>
    </source>
</evidence>
<dbReference type="GO" id="GO:0005886">
    <property type="term" value="C:plasma membrane"/>
    <property type="evidence" value="ECO:0007669"/>
    <property type="project" value="UniProtKB-SubCell"/>
</dbReference>
<comment type="function">
    <text evidence="20">Flavin transferase that catalyzes the transfer of the FMN moiety of FAD and its covalent binding to the hydroxyl group of a threonine residue in a target flavoprotein.</text>
</comment>
<sequence>MPWILKLILRLFRPAGILLCLVLTACAESGEDHLTWLSGATMGTGYSVKIVDLPARIDPEVLDRDIARLLEEINGLMSTYQADSELSRFNRNKRTDWVSVSTEIVKVLEEAQSISRLSKGAFDVTVGPLVNLWGFGPGSYTNEIPSRREMEAEKERVGFKQLQVRHSPPAVRKKRGDIYVDLSAIAKGYGVDRIAELLEAQGIYHYLVDIGGEERIQGHGPEGAPWRIAIERPVAGERRVQRILELDSGAVATSGNYRNYFEQDGKRYSHTLDPRTGWPITHKLASVTVVDATAMRADALATALFVLGPEEGLQLAEQEQIPALFIIKMSGRFRERATRSFTKIRSWDLREKESF</sequence>
<dbReference type="PROSITE" id="PS51257">
    <property type="entry name" value="PROKAR_LIPOPROTEIN"/>
    <property type="match status" value="1"/>
</dbReference>
<evidence type="ECO:0000256" key="6">
    <source>
        <dbReference type="ARBA" id="ARBA00022630"/>
    </source>
</evidence>
<dbReference type="FunFam" id="3.10.520.10:FF:000001">
    <property type="entry name" value="FAD:protein FMN transferase"/>
    <property type="match status" value="1"/>
</dbReference>
<keyword evidence="14 20" id="KW-0449">Lipoprotein</keyword>
<dbReference type="HOGENOM" id="CLU_044403_0_0_6"/>
<evidence type="ECO:0000256" key="10">
    <source>
        <dbReference type="ARBA" id="ARBA00022827"/>
    </source>
</evidence>
<evidence type="ECO:0000313" key="21">
    <source>
        <dbReference type="EMBL" id="KFI18413.1"/>
    </source>
</evidence>
<dbReference type="PIRSF" id="PIRSF006268">
    <property type="entry name" value="ApbE"/>
    <property type="match status" value="1"/>
</dbReference>
<dbReference type="Pfam" id="PF02424">
    <property type="entry name" value="ApbE"/>
    <property type="match status" value="1"/>
</dbReference>
<keyword evidence="10 18" id="KW-0274">FAD</keyword>
<comment type="subcellular location">
    <subcellularLocation>
        <location evidence="17 20">Cell inner membrane</location>
        <topology evidence="17 20">Lipid-anchor</topology>
        <orientation evidence="17 20">Periplasmic side</orientation>
    </subcellularLocation>
</comment>
<comment type="caution">
    <text evidence="21">The sequence shown here is derived from an EMBL/GenBank/DDBJ whole genome shotgun (WGS) entry which is preliminary data.</text>
</comment>
<dbReference type="SUPFAM" id="SSF143631">
    <property type="entry name" value="ApbE-like"/>
    <property type="match status" value="1"/>
</dbReference>
<dbReference type="Gene3D" id="3.10.520.10">
    <property type="entry name" value="ApbE-like domains"/>
    <property type="match status" value="1"/>
</dbReference>
<evidence type="ECO:0000313" key="22">
    <source>
        <dbReference type="Proteomes" id="UP000028839"/>
    </source>
</evidence>
<keyword evidence="12" id="KW-0472">Membrane</keyword>
<evidence type="ECO:0000256" key="14">
    <source>
        <dbReference type="ARBA" id="ARBA00023288"/>
    </source>
</evidence>
<accession>A0A0E2YYA0</accession>
<keyword evidence="13" id="KW-0564">Palmitate</keyword>
<evidence type="ECO:0000256" key="18">
    <source>
        <dbReference type="PIRNR" id="PIRNR006268"/>
    </source>
</evidence>
<keyword evidence="6 18" id="KW-0285">Flavoprotein</keyword>
<keyword evidence="9" id="KW-0732">Signal</keyword>
<dbReference type="OrthoDB" id="9778595at2"/>
<name>A0A0E2YYA0_9GAMM</name>
<dbReference type="EMBL" id="JPGN01000082">
    <property type="protein sequence ID" value="KFI18413.1"/>
    <property type="molecule type" value="Genomic_DNA"/>
</dbReference>
<comment type="cofactor">
    <cofactor evidence="19">
        <name>Mg(2+)</name>
        <dbReference type="ChEBI" id="CHEBI:18420"/>
    </cofactor>
    <cofactor evidence="19">
        <name>Mn(2+)</name>
        <dbReference type="ChEBI" id="CHEBI:29035"/>
    </cofactor>
    <text evidence="19">Magnesium. Can also use manganese.</text>
</comment>
<feature type="binding site" evidence="19">
    <location>
        <position position="302"/>
    </location>
    <ligand>
        <name>Mg(2+)</name>
        <dbReference type="ChEBI" id="CHEBI:18420"/>
    </ligand>
</feature>
<comment type="similarity">
    <text evidence="1 18 20">Belongs to the ApbE family.</text>
</comment>
<dbReference type="GO" id="GO:0016740">
    <property type="term" value="F:transferase activity"/>
    <property type="evidence" value="ECO:0007669"/>
    <property type="project" value="UniProtKB-UniRule"/>
</dbReference>
<evidence type="ECO:0000256" key="4">
    <source>
        <dbReference type="ARBA" id="ARBA00022475"/>
    </source>
</evidence>
<dbReference type="PANTHER" id="PTHR30040:SF2">
    <property type="entry name" value="FAD:PROTEIN FMN TRANSFERASE"/>
    <property type="match status" value="1"/>
</dbReference>
<dbReference type="InterPro" id="IPR024932">
    <property type="entry name" value="ApbE"/>
</dbReference>
<keyword evidence="4" id="KW-1003">Cell membrane</keyword>
<reference evidence="21 22" key="1">
    <citation type="submission" date="2014-07" db="EMBL/GenBank/DDBJ databases">
        <title>Comparative analysis of Nitrosococcus oceani genome inventories of strains from Pacific and Atlantic gyres.</title>
        <authorList>
            <person name="Lim C.K."/>
            <person name="Wang L."/>
            <person name="Sayavedra-Soto L.A."/>
            <person name="Klotz M.G."/>
        </authorList>
    </citation>
    <scope>NUCLEOTIDE SEQUENCE [LARGE SCALE GENOMIC DNA]</scope>
    <source>
        <strain evidence="21 22">C-27</strain>
    </source>
</reference>
<dbReference type="AlphaFoldDB" id="A0A0E2YYA0"/>
<evidence type="ECO:0000256" key="5">
    <source>
        <dbReference type="ARBA" id="ARBA00022519"/>
    </source>
</evidence>
<proteinExistence type="inferred from homology"/>
<protein>
    <recommendedName>
        <fullName evidence="3 18">FAD:protein FMN transferase</fullName>
        <ecNumber evidence="2 18">2.7.1.180</ecNumber>
    </recommendedName>
    <alternativeName>
        <fullName evidence="15 18">Flavin transferase</fullName>
    </alternativeName>
</protein>
<evidence type="ECO:0000256" key="1">
    <source>
        <dbReference type="ARBA" id="ARBA00008282"/>
    </source>
</evidence>
<evidence type="ECO:0000256" key="9">
    <source>
        <dbReference type="ARBA" id="ARBA00022729"/>
    </source>
</evidence>
<keyword evidence="11 18" id="KW-0460">Magnesium</keyword>
<evidence type="ECO:0000256" key="15">
    <source>
        <dbReference type="ARBA" id="ARBA00031306"/>
    </source>
</evidence>
<evidence type="ECO:0000256" key="13">
    <source>
        <dbReference type="ARBA" id="ARBA00023139"/>
    </source>
</evidence>
<feature type="binding site" evidence="19">
    <location>
        <position position="298"/>
    </location>
    <ligand>
        <name>Mg(2+)</name>
        <dbReference type="ChEBI" id="CHEBI:18420"/>
    </ligand>
</feature>
<evidence type="ECO:0000256" key="17">
    <source>
        <dbReference type="ARBA" id="ARBA00060485"/>
    </source>
</evidence>
<comment type="catalytic activity">
    <reaction evidence="16 18 20">
        <text>L-threonyl-[protein] + FAD = FMN-L-threonyl-[protein] + AMP + H(+)</text>
        <dbReference type="Rhea" id="RHEA:36847"/>
        <dbReference type="Rhea" id="RHEA-COMP:11060"/>
        <dbReference type="Rhea" id="RHEA-COMP:11061"/>
        <dbReference type="ChEBI" id="CHEBI:15378"/>
        <dbReference type="ChEBI" id="CHEBI:30013"/>
        <dbReference type="ChEBI" id="CHEBI:57692"/>
        <dbReference type="ChEBI" id="CHEBI:74257"/>
        <dbReference type="ChEBI" id="CHEBI:456215"/>
        <dbReference type="EC" id="2.7.1.180"/>
    </reaction>
</comment>
<evidence type="ECO:0000256" key="7">
    <source>
        <dbReference type="ARBA" id="ARBA00022679"/>
    </source>
</evidence>
<evidence type="ECO:0000256" key="19">
    <source>
        <dbReference type="PIRSR" id="PIRSR006268-2"/>
    </source>
</evidence>
<gene>
    <name evidence="21" type="ORF">IB75_14475</name>
</gene>
<evidence type="ECO:0000256" key="2">
    <source>
        <dbReference type="ARBA" id="ARBA00011955"/>
    </source>
</evidence>
<evidence type="ECO:0000256" key="3">
    <source>
        <dbReference type="ARBA" id="ARBA00016337"/>
    </source>
</evidence>
<evidence type="ECO:0000256" key="16">
    <source>
        <dbReference type="ARBA" id="ARBA00048540"/>
    </source>
</evidence>
<dbReference type="InterPro" id="IPR003374">
    <property type="entry name" value="ApbE-like_sf"/>
</dbReference>
<dbReference type="PANTHER" id="PTHR30040">
    <property type="entry name" value="THIAMINE BIOSYNTHESIS LIPOPROTEIN APBE"/>
    <property type="match status" value="1"/>
</dbReference>
<organism evidence="21 22">
    <name type="scientific">Nitrosococcus oceani C-27</name>
    <dbReference type="NCBI Taxonomy" id="314279"/>
    <lineage>
        <taxon>Bacteria</taxon>
        <taxon>Pseudomonadati</taxon>
        <taxon>Pseudomonadota</taxon>
        <taxon>Gammaproteobacteria</taxon>
        <taxon>Chromatiales</taxon>
        <taxon>Chromatiaceae</taxon>
        <taxon>Nitrosococcus</taxon>
    </lineage>
</organism>
<keyword evidence="7 18" id="KW-0808">Transferase</keyword>
<dbReference type="EC" id="2.7.1.180" evidence="2 18"/>
<dbReference type="GO" id="GO:0046872">
    <property type="term" value="F:metal ion binding"/>
    <property type="evidence" value="ECO:0007669"/>
    <property type="project" value="UniProtKB-UniRule"/>
</dbReference>
<feature type="binding site" evidence="19">
    <location>
        <position position="184"/>
    </location>
    <ligand>
        <name>Mg(2+)</name>
        <dbReference type="ChEBI" id="CHEBI:18420"/>
    </ligand>
</feature>